<dbReference type="GO" id="GO:0030246">
    <property type="term" value="F:carbohydrate binding"/>
    <property type="evidence" value="ECO:0007669"/>
    <property type="project" value="InterPro"/>
</dbReference>
<dbReference type="RefSeq" id="WP_083351632.1">
    <property type="nucleotide sequence ID" value="NZ_FNBL01000001.1"/>
</dbReference>
<dbReference type="Gene3D" id="2.70.98.10">
    <property type="match status" value="1"/>
</dbReference>
<organism evidence="1 2">
    <name type="scientific">Celeribacter baekdonensis</name>
    <dbReference type="NCBI Taxonomy" id="875171"/>
    <lineage>
        <taxon>Bacteria</taxon>
        <taxon>Pseudomonadati</taxon>
        <taxon>Pseudomonadota</taxon>
        <taxon>Alphaproteobacteria</taxon>
        <taxon>Rhodobacterales</taxon>
        <taxon>Roseobacteraceae</taxon>
        <taxon>Celeribacter</taxon>
    </lineage>
</organism>
<dbReference type="EMBL" id="FNBL01000001">
    <property type="protein sequence ID" value="SDE79171.1"/>
    <property type="molecule type" value="Genomic_DNA"/>
</dbReference>
<dbReference type="Proteomes" id="UP000182284">
    <property type="component" value="Unassembled WGS sequence"/>
</dbReference>
<accession>A0A1G7FTH6</accession>
<reference evidence="1 2" key="1">
    <citation type="submission" date="2016-10" db="EMBL/GenBank/DDBJ databases">
        <authorList>
            <person name="de Groot N.N."/>
        </authorList>
    </citation>
    <scope>NUCLEOTIDE SEQUENCE [LARGE SCALE GENOMIC DNA]</scope>
    <source>
        <strain evidence="1 2">DSM 27375</strain>
    </source>
</reference>
<dbReference type="InterPro" id="IPR014718">
    <property type="entry name" value="GH-type_carb-bd"/>
</dbReference>
<evidence type="ECO:0000313" key="1">
    <source>
        <dbReference type="EMBL" id="SDE79171.1"/>
    </source>
</evidence>
<dbReference type="OrthoDB" id="7335506at2"/>
<gene>
    <name evidence="1" type="ORF">SAMN04488117_101236</name>
</gene>
<evidence type="ECO:0000313" key="2">
    <source>
        <dbReference type="Proteomes" id="UP000182284"/>
    </source>
</evidence>
<sequence length="360" mass="38444">MERWLRIQAGPADLAFDPEVGNIRRFSLGGHDILHTAHWVGTPSAQAADSVIDAHLAGDFLAAPFGTSDLVPDPPHGWSANSRWHLISRYQGAGCAGMKLMLDHDIMGARVTKDIRLCEDHPVLYQTHVIEGGPHEATAPGGLTFAHHPMIRVSPGDAIATSPKRAALTPETPLEPAHILAYPGRSTDLTRFPAANGGTVDLSQYPRGSGHEDFVTLVEAEAGVGWTAVTRAAQNDIIVVLKDSAVMPVTMLWISNGGRDYAPWDGRHDGVLGIEDGCTAGAEGHKAALGDNAIAREGVPTVLILAPNTRHTLRHAIAVLPRPQGFDGVKSLTIRENRLVLIAINGSETEIPFEGGYFSI</sequence>
<name>A0A1G7FTH6_9RHOB</name>
<dbReference type="AlphaFoldDB" id="A0A1G7FTH6"/>
<protein>
    <recommendedName>
        <fullName evidence="3">Aldose 1-epimerase</fullName>
    </recommendedName>
</protein>
<evidence type="ECO:0008006" key="3">
    <source>
        <dbReference type="Google" id="ProtNLM"/>
    </source>
</evidence>
<proteinExistence type="predicted"/>